<feature type="region of interest" description="Disordered" evidence="1">
    <location>
        <begin position="385"/>
        <end position="413"/>
    </location>
</feature>
<comment type="caution">
    <text evidence="2">The sequence shown here is derived from an EMBL/GenBank/DDBJ whole genome shotgun (WGS) entry which is preliminary data.</text>
</comment>
<sequence>MAYRITYTRLFRCQLRHDYYLNLGDTIVFNDLDPVADATDIATILSQHDLRTAVDIRPMGETARTLAGHRMKAVADRTGFFVGIATDPAPAGGRLPATPPSPGLAWNFGIYPRDGAEWTNVTNQRMRPNLPAIFYFSNQRPDWSAAVPAAPLSLAVPAIARQRRYYASGEVIEEAGVRYRAIQDVPDATVPVTDPASWAEETMVRGEATDADRVLLPVKFSYTLTPEIGITPTSLTVELNDLGGTPALPPQNFTLTPGQDRVSLDLSDASTPAWYDLVVTSDTDYATTHRILLDNTLYDPRAWGVVSIGHPAVDPGLRLLEADGRLRLNALGETEYPTYEIRIPNRSTYWRYVAHPTQTLTANADFSVDLRNRLVARSPRPLTRFGSQVTLPGGNGPNVLPSPEPRSLQPEPDGKVYSEVYLGVLNL</sequence>
<evidence type="ECO:0000313" key="3">
    <source>
        <dbReference type="Proteomes" id="UP000576209"/>
    </source>
</evidence>
<dbReference type="Proteomes" id="UP000576209">
    <property type="component" value="Unassembled WGS sequence"/>
</dbReference>
<gene>
    <name evidence="2" type="ORF">GGR28_002316</name>
</gene>
<dbReference type="AlphaFoldDB" id="A0A840E3A7"/>
<organism evidence="2 3">
    <name type="scientific">Neolewinella aquimaris</name>
    <dbReference type="NCBI Taxonomy" id="1835722"/>
    <lineage>
        <taxon>Bacteria</taxon>
        <taxon>Pseudomonadati</taxon>
        <taxon>Bacteroidota</taxon>
        <taxon>Saprospiria</taxon>
        <taxon>Saprospirales</taxon>
        <taxon>Lewinellaceae</taxon>
        <taxon>Neolewinella</taxon>
    </lineage>
</organism>
<evidence type="ECO:0000256" key="1">
    <source>
        <dbReference type="SAM" id="MobiDB-lite"/>
    </source>
</evidence>
<accession>A0A840E3A7</accession>
<reference evidence="2 3" key="1">
    <citation type="submission" date="2020-08" db="EMBL/GenBank/DDBJ databases">
        <title>Genomic Encyclopedia of Type Strains, Phase IV (KMG-IV): sequencing the most valuable type-strain genomes for metagenomic binning, comparative biology and taxonomic classification.</title>
        <authorList>
            <person name="Goeker M."/>
        </authorList>
    </citation>
    <scope>NUCLEOTIDE SEQUENCE [LARGE SCALE GENOMIC DNA]</scope>
    <source>
        <strain evidence="2 3">DSM 105137</strain>
    </source>
</reference>
<keyword evidence="3" id="KW-1185">Reference proteome</keyword>
<protein>
    <submittedName>
        <fullName evidence="2">Uncharacterized protein</fullName>
    </submittedName>
</protein>
<name>A0A840E3A7_9BACT</name>
<evidence type="ECO:0000313" key="2">
    <source>
        <dbReference type="EMBL" id="MBB4079691.1"/>
    </source>
</evidence>
<proteinExistence type="predicted"/>
<dbReference type="RefSeq" id="WP_183495923.1">
    <property type="nucleotide sequence ID" value="NZ_JACIFF010000005.1"/>
</dbReference>
<dbReference type="EMBL" id="JACIFF010000005">
    <property type="protein sequence ID" value="MBB4079691.1"/>
    <property type="molecule type" value="Genomic_DNA"/>
</dbReference>